<feature type="region of interest" description="Disordered" evidence="1">
    <location>
        <begin position="1"/>
        <end position="22"/>
    </location>
</feature>
<gene>
    <name evidence="2" type="ORF">CEXT_143801</name>
</gene>
<dbReference type="Proteomes" id="UP001054945">
    <property type="component" value="Unassembled WGS sequence"/>
</dbReference>
<comment type="caution">
    <text evidence="2">The sequence shown here is derived from an EMBL/GenBank/DDBJ whole genome shotgun (WGS) entry which is preliminary data.</text>
</comment>
<dbReference type="EMBL" id="BPLR01001267">
    <property type="protein sequence ID" value="GIZ01227.1"/>
    <property type="molecule type" value="Genomic_DNA"/>
</dbReference>
<proteinExistence type="predicted"/>
<keyword evidence="3" id="KW-1185">Reference proteome</keyword>
<evidence type="ECO:0000313" key="3">
    <source>
        <dbReference type="Proteomes" id="UP001054945"/>
    </source>
</evidence>
<evidence type="ECO:0000313" key="2">
    <source>
        <dbReference type="EMBL" id="GIZ01227.1"/>
    </source>
</evidence>
<protein>
    <submittedName>
        <fullName evidence="2">Uncharacterized protein</fullName>
    </submittedName>
</protein>
<dbReference type="AlphaFoldDB" id="A0AAV4Y1N3"/>
<organism evidence="2 3">
    <name type="scientific">Caerostris extrusa</name>
    <name type="common">Bark spider</name>
    <name type="synonym">Caerostris bankana</name>
    <dbReference type="NCBI Taxonomy" id="172846"/>
    <lineage>
        <taxon>Eukaryota</taxon>
        <taxon>Metazoa</taxon>
        <taxon>Ecdysozoa</taxon>
        <taxon>Arthropoda</taxon>
        <taxon>Chelicerata</taxon>
        <taxon>Arachnida</taxon>
        <taxon>Araneae</taxon>
        <taxon>Araneomorphae</taxon>
        <taxon>Entelegynae</taxon>
        <taxon>Araneoidea</taxon>
        <taxon>Araneidae</taxon>
        <taxon>Caerostris</taxon>
    </lineage>
</organism>
<evidence type="ECO:0000256" key="1">
    <source>
        <dbReference type="SAM" id="MobiDB-lite"/>
    </source>
</evidence>
<feature type="compositionally biased region" description="Polar residues" evidence="1">
    <location>
        <begin position="8"/>
        <end position="18"/>
    </location>
</feature>
<sequence length="101" mass="10959">MARFDNSLPITAEQSNYQPRPLPPILRIPGIVPPGGDAGPRDHHSEMFSADFEIIDLCLGNPGAWIAWQRVSTLAIQVLPLGFKLIGANCSGRPKRLLSAT</sequence>
<accession>A0AAV4Y1N3</accession>
<reference evidence="2 3" key="1">
    <citation type="submission" date="2021-06" db="EMBL/GenBank/DDBJ databases">
        <title>Caerostris extrusa draft genome.</title>
        <authorList>
            <person name="Kono N."/>
            <person name="Arakawa K."/>
        </authorList>
    </citation>
    <scope>NUCLEOTIDE SEQUENCE [LARGE SCALE GENOMIC DNA]</scope>
</reference>
<name>A0AAV4Y1N3_CAEEX</name>